<keyword evidence="3" id="KW-1185">Reference proteome</keyword>
<dbReference type="EMBL" id="CATOUU010001052">
    <property type="protein sequence ID" value="CAI9968974.1"/>
    <property type="molecule type" value="Genomic_DNA"/>
</dbReference>
<dbReference type="Proteomes" id="UP001642409">
    <property type="component" value="Unassembled WGS sequence"/>
</dbReference>
<proteinExistence type="predicted"/>
<evidence type="ECO:0000313" key="3">
    <source>
        <dbReference type="Proteomes" id="UP001642409"/>
    </source>
</evidence>
<dbReference type="AlphaFoldDB" id="A0AA86RAG2"/>
<dbReference type="EMBL" id="CAXDID020000333">
    <property type="protein sequence ID" value="CAL6078226.1"/>
    <property type="molecule type" value="Genomic_DNA"/>
</dbReference>
<organism evidence="1">
    <name type="scientific">Hexamita inflata</name>
    <dbReference type="NCBI Taxonomy" id="28002"/>
    <lineage>
        <taxon>Eukaryota</taxon>
        <taxon>Metamonada</taxon>
        <taxon>Diplomonadida</taxon>
        <taxon>Hexamitidae</taxon>
        <taxon>Hexamitinae</taxon>
        <taxon>Hexamita</taxon>
    </lineage>
</organism>
<reference evidence="2 3" key="2">
    <citation type="submission" date="2024-07" db="EMBL/GenBank/DDBJ databases">
        <authorList>
            <person name="Akdeniz Z."/>
        </authorList>
    </citation>
    <scope>NUCLEOTIDE SEQUENCE [LARGE SCALE GENOMIC DNA]</scope>
</reference>
<reference evidence="1" key="1">
    <citation type="submission" date="2023-06" db="EMBL/GenBank/DDBJ databases">
        <authorList>
            <person name="Kurt Z."/>
        </authorList>
    </citation>
    <scope>NUCLEOTIDE SEQUENCE</scope>
</reference>
<protein>
    <submittedName>
        <fullName evidence="2">Hypothetical_protein</fullName>
    </submittedName>
</protein>
<evidence type="ECO:0000313" key="2">
    <source>
        <dbReference type="EMBL" id="CAL6078226.1"/>
    </source>
</evidence>
<comment type="caution">
    <text evidence="1">The sequence shown here is derived from an EMBL/GenBank/DDBJ whole genome shotgun (WGS) entry which is preliminary data.</text>
</comment>
<sequence length="105" mass="12600">MITAKYLTIPINYEQLCNMNPSNYDQPFELKSIVQQRPSFFRQESKLLCEYIPTYQDLSSLNSVLPPTGFNFQKIRIISYLEPAVEFRIWKFVFHLEIQISIYFY</sequence>
<accession>A0AA86RAG2</accession>
<gene>
    <name evidence="1" type="ORF">HINF_LOCUS56619</name>
    <name evidence="2" type="ORF">HINF_LOCUS58799</name>
</gene>
<name>A0AA86RAG2_9EUKA</name>
<evidence type="ECO:0000313" key="1">
    <source>
        <dbReference type="EMBL" id="CAI9968974.1"/>
    </source>
</evidence>